<dbReference type="HAMAP" id="MF_01025">
    <property type="entry name" value="LeuA_type1"/>
    <property type="match status" value="1"/>
</dbReference>
<keyword evidence="9 11" id="KW-0464">Manganese</keyword>
<evidence type="ECO:0000256" key="4">
    <source>
        <dbReference type="ARBA" id="ARBA00018198"/>
    </source>
</evidence>
<dbReference type="GO" id="GO:0005737">
    <property type="term" value="C:cytoplasm"/>
    <property type="evidence" value="ECO:0007669"/>
    <property type="project" value="UniProtKB-UniRule"/>
</dbReference>
<evidence type="ECO:0000256" key="7">
    <source>
        <dbReference type="ARBA" id="ARBA00022679"/>
    </source>
</evidence>
<dbReference type="GO" id="GO:0003985">
    <property type="term" value="F:acetyl-CoA C-acetyltransferase activity"/>
    <property type="evidence" value="ECO:0007669"/>
    <property type="project" value="UniProtKB-UniRule"/>
</dbReference>
<dbReference type="InterPro" id="IPR002034">
    <property type="entry name" value="AIPM/Hcit_synth_CS"/>
</dbReference>
<gene>
    <name evidence="11" type="primary">leuA</name>
    <name evidence="13" type="ORF">COS18_04720</name>
</gene>
<evidence type="ECO:0000256" key="8">
    <source>
        <dbReference type="ARBA" id="ARBA00022723"/>
    </source>
</evidence>
<keyword evidence="10 11" id="KW-0100">Branched-chain amino acid biosynthesis</keyword>
<feature type="binding site" evidence="11">
    <location>
        <position position="14"/>
    </location>
    <ligand>
        <name>Mn(2+)</name>
        <dbReference type="ChEBI" id="CHEBI:29035"/>
    </ligand>
</feature>
<organism evidence="13 14">
    <name type="scientific">Candidatus Falkowbacteria bacterium CG02_land_8_20_14_3_00_36_14</name>
    <dbReference type="NCBI Taxonomy" id="1974560"/>
    <lineage>
        <taxon>Bacteria</taxon>
        <taxon>Candidatus Falkowiibacteriota</taxon>
    </lineage>
</organism>
<dbReference type="FunFam" id="3.30.160.270:FF:000003">
    <property type="entry name" value="2-isopropylmalate synthase"/>
    <property type="match status" value="1"/>
</dbReference>
<dbReference type="FunFam" id="3.20.20.70:FF:000010">
    <property type="entry name" value="2-isopropylmalate synthase"/>
    <property type="match status" value="1"/>
</dbReference>
<keyword evidence="6 11" id="KW-0028">Amino-acid biosynthesis</keyword>
<keyword evidence="8 11" id="KW-0479">Metal-binding</keyword>
<dbReference type="Pfam" id="PF00682">
    <property type="entry name" value="HMGL-like"/>
    <property type="match status" value="1"/>
</dbReference>
<dbReference type="PROSITE" id="PS00816">
    <property type="entry name" value="AIPM_HOMOCIT_SYNTH_2"/>
    <property type="match status" value="1"/>
</dbReference>
<evidence type="ECO:0000256" key="6">
    <source>
        <dbReference type="ARBA" id="ARBA00022605"/>
    </source>
</evidence>
<evidence type="ECO:0000256" key="9">
    <source>
        <dbReference type="ARBA" id="ARBA00023211"/>
    </source>
</evidence>
<comment type="cofactor">
    <cofactor evidence="11">
        <name>Mn(2+)</name>
        <dbReference type="ChEBI" id="CHEBI:29035"/>
    </cofactor>
</comment>
<comment type="function">
    <text evidence="11">Catalyzes the condensation of the acetyl group of acetyl-CoA with 3-methyl-2-oxobutanoate (2-ketoisovalerate) to form 3-carboxy-3-hydroxy-4-methylpentanoate (2-isopropylmalate).</text>
</comment>
<comment type="caution">
    <text evidence="13">The sequence shown here is derived from an EMBL/GenBank/DDBJ whole genome shotgun (WGS) entry which is preliminary data.</text>
</comment>
<dbReference type="NCBIfam" id="TIGR00973">
    <property type="entry name" value="leuA_bact"/>
    <property type="match status" value="1"/>
</dbReference>
<feature type="region of interest" description="Regulatory domain" evidence="11">
    <location>
        <begin position="391"/>
        <end position="510"/>
    </location>
</feature>
<keyword evidence="11" id="KW-0963">Cytoplasm</keyword>
<dbReference type="PROSITE" id="PS50991">
    <property type="entry name" value="PYR_CT"/>
    <property type="match status" value="1"/>
</dbReference>
<evidence type="ECO:0000256" key="1">
    <source>
        <dbReference type="ARBA" id="ARBA00004689"/>
    </source>
</evidence>
<dbReference type="Proteomes" id="UP000228896">
    <property type="component" value="Unassembled WGS sequence"/>
</dbReference>
<dbReference type="InterPro" id="IPR005671">
    <property type="entry name" value="LeuA_bact_synth"/>
</dbReference>
<evidence type="ECO:0000256" key="3">
    <source>
        <dbReference type="ARBA" id="ARBA00012973"/>
    </source>
</evidence>
<dbReference type="GO" id="GO:0030145">
    <property type="term" value="F:manganese ion binding"/>
    <property type="evidence" value="ECO:0007669"/>
    <property type="project" value="UniProtKB-UniRule"/>
</dbReference>
<dbReference type="InterPro" id="IPR000891">
    <property type="entry name" value="PYR_CT"/>
</dbReference>
<name>A0A2M7DLG5_9BACT</name>
<evidence type="ECO:0000256" key="10">
    <source>
        <dbReference type="ARBA" id="ARBA00023304"/>
    </source>
</evidence>
<accession>A0A2M7DLG5</accession>
<dbReference type="InterPro" id="IPR013709">
    <property type="entry name" value="2-isopropylmalate_synth_dimer"/>
</dbReference>
<evidence type="ECO:0000256" key="2">
    <source>
        <dbReference type="ARBA" id="ARBA00009396"/>
    </source>
</evidence>
<dbReference type="SUPFAM" id="SSF110921">
    <property type="entry name" value="2-isopropylmalate synthase LeuA, allosteric (dimerisation) domain"/>
    <property type="match status" value="1"/>
</dbReference>
<comment type="pathway">
    <text evidence="1 11">Amino-acid biosynthesis; L-leucine biosynthesis; L-leucine from 3-methyl-2-oxobutanoate: step 1/4.</text>
</comment>
<feature type="binding site" evidence="11">
    <location>
        <position position="238"/>
    </location>
    <ligand>
        <name>Mn(2+)</name>
        <dbReference type="ChEBI" id="CHEBI:29035"/>
    </ligand>
</feature>
<feature type="binding site" evidence="11">
    <location>
        <position position="204"/>
    </location>
    <ligand>
        <name>Mn(2+)</name>
        <dbReference type="ChEBI" id="CHEBI:29035"/>
    </ligand>
</feature>
<dbReference type="PROSITE" id="PS00815">
    <property type="entry name" value="AIPM_HOMOCIT_SYNTH_1"/>
    <property type="match status" value="1"/>
</dbReference>
<dbReference type="InterPro" id="IPR013785">
    <property type="entry name" value="Aldolase_TIM"/>
</dbReference>
<comment type="subunit">
    <text evidence="11">Homodimer.</text>
</comment>
<dbReference type="UniPathway" id="UPA00048">
    <property type="reaction ID" value="UER00070"/>
</dbReference>
<evidence type="ECO:0000256" key="5">
    <source>
        <dbReference type="ARBA" id="ARBA00022430"/>
    </source>
</evidence>
<sequence length="510" mass="56268">MSGIVKIFDTTLRDGEQAPGCNMNIEEKLRVARQLAALRVDAIEAGFPIASPGDFQAVQKIAREINGLVICALARATEEDIKCAWEAIKNAEKPRIHTFIATSDIHLQYKLRMSREEALERAVWAVQLAKRYTDDVEFSAEDASRSDVDYLCQVIKAVIKAGATTVNIPDTVGYAIPNEFGRLVATIRERVPNINRAVISVHCHNDLGLAVANSLAAVQNGARQLECTINGLGERAGNASMEEVVMAIRTRGSFFGMDNNIETKKIWQSSRLVSDITGMLVQANKAIVGANAFAHEAGIHQDGFLKNKETYEIMIPESIGRSKSTLVLGKHSGHHAFRRQLEELGYKLTDEEVSRVFKRFKILADVKKDIFNEDIVALIAEEVYIIPNIFELEHVEAHSIMGQLPKAKVRMRVDGQSMEMESTGDGPVDAVYSAIKKIVKNDFPLVGYFVKGITGGTDALGEVTARIQDGEQVVNGRGSDTDIIMASTKAYVNALNKLEQWRISRKKNGK</sequence>
<keyword evidence="7 11" id="KW-0808">Transferase</keyword>
<dbReference type="SMART" id="SM00917">
    <property type="entry name" value="LeuA_dimer"/>
    <property type="match status" value="1"/>
</dbReference>
<evidence type="ECO:0000313" key="13">
    <source>
        <dbReference type="EMBL" id="PIV50561.1"/>
    </source>
</evidence>
<dbReference type="InterPro" id="IPR054691">
    <property type="entry name" value="LeuA/HCS_post-cat"/>
</dbReference>
<dbReference type="NCBIfam" id="NF002086">
    <property type="entry name" value="PRK00915.1-3"/>
    <property type="match status" value="1"/>
</dbReference>
<dbReference type="PANTHER" id="PTHR10277:SF9">
    <property type="entry name" value="2-ISOPROPYLMALATE SYNTHASE 1, CHLOROPLASTIC-RELATED"/>
    <property type="match status" value="1"/>
</dbReference>
<dbReference type="SUPFAM" id="SSF51569">
    <property type="entry name" value="Aldolase"/>
    <property type="match status" value="1"/>
</dbReference>
<dbReference type="CDD" id="cd07940">
    <property type="entry name" value="DRE_TIM_IPMS"/>
    <property type="match status" value="1"/>
</dbReference>
<dbReference type="Pfam" id="PF22617">
    <property type="entry name" value="HCS_D2"/>
    <property type="match status" value="1"/>
</dbReference>
<dbReference type="GO" id="GO:0009098">
    <property type="term" value="P:L-leucine biosynthetic process"/>
    <property type="evidence" value="ECO:0007669"/>
    <property type="project" value="UniProtKB-UniRule"/>
</dbReference>
<keyword evidence="5 11" id="KW-0432">Leucine biosynthesis</keyword>
<dbReference type="Pfam" id="PF08502">
    <property type="entry name" value="LeuA_dimer"/>
    <property type="match status" value="1"/>
</dbReference>
<comment type="similarity">
    <text evidence="2 11">Belongs to the alpha-IPM synthase/homocitrate synthase family. LeuA type 1 subfamily.</text>
</comment>
<dbReference type="Gene3D" id="1.10.238.260">
    <property type="match status" value="1"/>
</dbReference>
<dbReference type="NCBIfam" id="NF002087">
    <property type="entry name" value="PRK00915.1-4"/>
    <property type="match status" value="1"/>
</dbReference>
<dbReference type="InterPro" id="IPR036230">
    <property type="entry name" value="LeuA_allosteric_dom_sf"/>
</dbReference>
<dbReference type="GO" id="GO:0003852">
    <property type="term" value="F:2-isopropylmalate synthase activity"/>
    <property type="evidence" value="ECO:0007669"/>
    <property type="project" value="UniProtKB-UniRule"/>
</dbReference>
<feature type="domain" description="Pyruvate carboxyltransferase" evidence="12">
    <location>
        <begin position="5"/>
        <end position="267"/>
    </location>
</feature>
<proteinExistence type="inferred from homology"/>
<dbReference type="NCBIfam" id="NF002085">
    <property type="entry name" value="PRK00915.1-2"/>
    <property type="match status" value="1"/>
</dbReference>
<evidence type="ECO:0000256" key="11">
    <source>
        <dbReference type="HAMAP-Rule" id="MF_01025"/>
    </source>
</evidence>
<dbReference type="EMBL" id="PETS01000121">
    <property type="protein sequence ID" value="PIV50561.1"/>
    <property type="molecule type" value="Genomic_DNA"/>
</dbReference>
<protein>
    <recommendedName>
        <fullName evidence="4 11">2-isopropylmalate synthase</fullName>
        <ecNumber evidence="3 11">2.3.3.13</ecNumber>
    </recommendedName>
    <alternativeName>
        <fullName evidence="11">Alpha-IPM synthase</fullName>
    </alternativeName>
    <alternativeName>
        <fullName evidence="11">Alpha-isopropylmalate synthase</fullName>
    </alternativeName>
</protein>
<comment type="catalytic activity">
    <reaction evidence="11">
        <text>3-methyl-2-oxobutanoate + acetyl-CoA + H2O = (2S)-2-isopropylmalate + CoA + H(+)</text>
        <dbReference type="Rhea" id="RHEA:21524"/>
        <dbReference type="ChEBI" id="CHEBI:1178"/>
        <dbReference type="ChEBI" id="CHEBI:11851"/>
        <dbReference type="ChEBI" id="CHEBI:15377"/>
        <dbReference type="ChEBI" id="CHEBI:15378"/>
        <dbReference type="ChEBI" id="CHEBI:57287"/>
        <dbReference type="ChEBI" id="CHEBI:57288"/>
        <dbReference type="EC" id="2.3.3.13"/>
    </reaction>
</comment>
<dbReference type="FunFam" id="1.10.238.260:FF:000001">
    <property type="entry name" value="2-isopropylmalate synthase"/>
    <property type="match status" value="1"/>
</dbReference>
<dbReference type="AlphaFoldDB" id="A0A2M7DLG5"/>
<dbReference type="Gene3D" id="3.20.20.70">
    <property type="entry name" value="Aldolase class I"/>
    <property type="match status" value="1"/>
</dbReference>
<feature type="binding site" evidence="11">
    <location>
        <position position="202"/>
    </location>
    <ligand>
        <name>Mn(2+)</name>
        <dbReference type="ChEBI" id="CHEBI:29035"/>
    </ligand>
</feature>
<reference evidence="14" key="1">
    <citation type="submission" date="2017-09" db="EMBL/GenBank/DDBJ databases">
        <title>Depth-based differentiation of microbial function through sediment-hosted aquifers and enrichment of novel symbionts in the deep terrestrial subsurface.</title>
        <authorList>
            <person name="Probst A.J."/>
            <person name="Ladd B."/>
            <person name="Jarett J.K."/>
            <person name="Geller-Mcgrath D.E."/>
            <person name="Sieber C.M.K."/>
            <person name="Emerson J.B."/>
            <person name="Anantharaman K."/>
            <person name="Thomas B.C."/>
            <person name="Malmstrom R."/>
            <person name="Stieglmeier M."/>
            <person name="Klingl A."/>
            <person name="Woyke T."/>
            <person name="Ryan C.M."/>
            <person name="Banfield J.F."/>
        </authorList>
    </citation>
    <scope>NUCLEOTIDE SEQUENCE [LARGE SCALE GENOMIC DNA]</scope>
</reference>
<dbReference type="Gene3D" id="3.30.160.270">
    <property type="match status" value="1"/>
</dbReference>
<evidence type="ECO:0000259" key="12">
    <source>
        <dbReference type="PROSITE" id="PS50991"/>
    </source>
</evidence>
<dbReference type="EC" id="2.3.3.13" evidence="3 11"/>
<dbReference type="InterPro" id="IPR050073">
    <property type="entry name" value="2-IPM_HCS-like"/>
</dbReference>
<dbReference type="PANTHER" id="PTHR10277">
    <property type="entry name" value="HOMOCITRATE SYNTHASE-RELATED"/>
    <property type="match status" value="1"/>
</dbReference>
<evidence type="ECO:0000313" key="14">
    <source>
        <dbReference type="Proteomes" id="UP000228896"/>
    </source>
</evidence>